<comment type="caution">
    <text evidence="1">The sequence shown here is derived from an EMBL/GenBank/DDBJ whole genome shotgun (WGS) entry which is preliminary data.</text>
</comment>
<reference evidence="2" key="1">
    <citation type="submission" date="2015-08" db="EMBL/GenBank/DDBJ databases">
        <title>Vibrio galatheae sp. nov., a novel member of the Vibrionaceae family isolated from the Solomon Islands.</title>
        <authorList>
            <person name="Giubergia S."/>
            <person name="Machado H."/>
            <person name="Mateiu R.V."/>
            <person name="Gram L."/>
        </authorList>
    </citation>
    <scope>NUCLEOTIDE SEQUENCE [LARGE SCALE GENOMIC DNA]</scope>
    <source>
        <strain evidence="2">DSM 19134</strain>
    </source>
</reference>
<dbReference type="EMBL" id="LHPI01000009">
    <property type="protein sequence ID" value="KOO07466.1"/>
    <property type="molecule type" value="Genomic_DNA"/>
</dbReference>
<keyword evidence="2" id="KW-1185">Reference proteome</keyword>
<name>A0A0M0HZG0_9VIBR</name>
<dbReference type="STRING" id="171383.AKJ31_11285"/>
<organism evidence="1 2">
    <name type="scientific">Vibrio hepatarius</name>
    <dbReference type="NCBI Taxonomy" id="171383"/>
    <lineage>
        <taxon>Bacteria</taxon>
        <taxon>Pseudomonadati</taxon>
        <taxon>Pseudomonadota</taxon>
        <taxon>Gammaproteobacteria</taxon>
        <taxon>Vibrionales</taxon>
        <taxon>Vibrionaceae</taxon>
        <taxon>Vibrio</taxon>
        <taxon>Vibrio oreintalis group</taxon>
    </lineage>
</organism>
<dbReference type="PATRIC" id="fig|171383.3.peg.2304"/>
<dbReference type="RefSeq" id="WP_053409203.1">
    <property type="nucleotide sequence ID" value="NZ_LHPI01000009.1"/>
</dbReference>
<protein>
    <submittedName>
        <fullName evidence="1">Uncharacterized protein</fullName>
    </submittedName>
</protein>
<dbReference type="OrthoDB" id="1161168at2"/>
<gene>
    <name evidence="1" type="ORF">AKJ31_11285</name>
</gene>
<sequence>MKKRLLPIPLILLIPILLLIVVSAAGIYRFSLSDEEILAKFPSSQQSNDAVIEQIFGLSTPNPWTIEVPESHAFSFISQYDAQTQLATGSYDAGSERGTVSVWSKWMLSVSETDYVSVMSVSNQGSGVFYYLARFHYDQGLKRMVVKESYLLGDRIQVASLNKLGQEIEVRFNKHAQGQTMSDTPSNEQLLRFSVSKAGIVNPIE</sequence>
<evidence type="ECO:0000313" key="1">
    <source>
        <dbReference type="EMBL" id="KOO07466.1"/>
    </source>
</evidence>
<dbReference type="Proteomes" id="UP000037530">
    <property type="component" value="Unassembled WGS sequence"/>
</dbReference>
<proteinExistence type="predicted"/>
<accession>A0A0M0HZG0</accession>
<dbReference type="AlphaFoldDB" id="A0A0M0HZG0"/>
<evidence type="ECO:0000313" key="2">
    <source>
        <dbReference type="Proteomes" id="UP000037530"/>
    </source>
</evidence>